<dbReference type="EMBL" id="PXYI01000001">
    <property type="protein sequence ID" value="PSJ43484.1"/>
    <property type="molecule type" value="Genomic_DNA"/>
</dbReference>
<keyword evidence="1" id="KW-1133">Transmembrane helix</keyword>
<dbReference type="Pfam" id="PF20388">
    <property type="entry name" value="DUF6683"/>
    <property type="match status" value="1"/>
</dbReference>
<evidence type="ECO:0000256" key="2">
    <source>
        <dbReference type="SAM" id="SignalP"/>
    </source>
</evidence>
<dbReference type="AlphaFoldDB" id="A0A2P7QZU2"/>
<feature type="signal peptide" evidence="2">
    <location>
        <begin position="1"/>
        <end position="20"/>
    </location>
</feature>
<keyword evidence="4" id="KW-1185">Reference proteome</keyword>
<dbReference type="InterPro" id="IPR046505">
    <property type="entry name" value="DUF6683"/>
</dbReference>
<gene>
    <name evidence="3" type="ORF">C7I55_03780</name>
</gene>
<keyword evidence="1" id="KW-0812">Transmembrane</keyword>
<organism evidence="3 4">
    <name type="scientific">Allosphingosinicella deserti</name>
    <dbReference type="NCBI Taxonomy" id="2116704"/>
    <lineage>
        <taxon>Bacteria</taxon>
        <taxon>Pseudomonadati</taxon>
        <taxon>Pseudomonadota</taxon>
        <taxon>Alphaproteobacteria</taxon>
        <taxon>Sphingomonadales</taxon>
        <taxon>Sphingomonadaceae</taxon>
        <taxon>Allosphingosinicella</taxon>
    </lineage>
</organism>
<evidence type="ECO:0000313" key="4">
    <source>
        <dbReference type="Proteomes" id="UP000241167"/>
    </source>
</evidence>
<sequence>MKRALALFVSLGICGSPAIAQNMGWSTIIPSVTGTDTLGLTLRGQMQGQGSDRRVSPRNNLVAPNTAAPTAANLQALRFKPSKQRRAANLAAFVEKTRAMDKGNAEDLQRLFSSGDFIDKIGGAIAPLGLRTDNVADAYAIWWISAWNATRGNNDSPSRTMSEAVSAQAARAISATPEIAGADDAAKQEFAEALLIQMTLVDTAVEQNKNNPAQLRALGSAVAQGAEQMGIDLSSMQLTENGFVPAGGAEALPARGSAADSTSLAASGTATAPSEDKKPLPYGIAAAAAGLGAGGWMILRRQRA</sequence>
<accession>A0A2P7QZU2</accession>
<proteinExistence type="predicted"/>
<dbReference type="Proteomes" id="UP000241167">
    <property type="component" value="Unassembled WGS sequence"/>
</dbReference>
<feature type="chain" id="PRO_5015186321" evidence="2">
    <location>
        <begin position="21"/>
        <end position="304"/>
    </location>
</feature>
<dbReference type="RefSeq" id="WP_106511507.1">
    <property type="nucleotide sequence ID" value="NZ_PXYI01000001.1"/>
</dbReference>
<feature type="transmembrane region" description="Helical" evidence="1">
    <location>
        <begin position="280"/>
        <end position="299"/>
    </location>
</feature>
<evidence type="ECO:0000256" key="1">
    <source>
        <dbReference type="SAM" id="Phobius"/>
    </source>
</evidence>
<keyword evidence="1" id="KW-0472">Membrane</keyword>
<dbReference type="OrthoDB" id="7563604at2"/>
<keyword evidence="2" id="KW-0732">Signal</keyword>
<name>A0A2P7QZU2_9SPHN</name>
<evidence type="ECO:0000313" key="3">
    <source>
        <dbReference type="EMBL" id="PSJ43484.1"/>
    </source>
</evidence>
<comment type="caution">
    <text evidence="3">The sequence shown here is derived from an EMBL/GenBank/DDBJ whole genome shotgun (WGS) entry which is preliminary data.</text>
</comment>
<reference evidence="3 4" key="1">
    <citation type="submission" date="2018-03" db="EMBL/GenBank/DDBJ databases">
        <title>The draft genome of Sphingosinicella sp. GL-C-18.</title>
        <authorList>
            <person name="Liu L."/>
            <person name="Li L."/>
            <person name="Liang L."/>
            <person name="Zhang X."/>
            <person name="Wang T."/>
        </authorList>
    </citation>
    <scope>NUCLEOTIDE SEQUENCE [LARGE SCALE GENOMIC DNA]</scope>
    <source>
        <strain evidence="3 4">GL-C-18</strain>
    </source>
</reference>
<protein>
    <submittedName>
        <fullName evidence="3">Uncharacterized protein</fullName>
    </submittedName>
</protein>